<dbReference type="Proteomes" id="UP000232638">
    <property type="component" value="Plasmid pTs417"/>
</dbReference>
<organism evidence="1 2">
    <name type="scientific">Candidatus Thiodictyon syntrophicum</name>
    <dbReference type="NCBI Taxonomy" id="1166950"/>
    <lineage>
        <taxon>Bacteria</taxon>
        <taxon>Pseudomonadati</taxon>
        <taxon>Pseudomonadota</taxon>
        <taxon>Gammaproteobacteria</taxon>
        <taxon>Chromatiales</taxon>
        <taxon>Chromatiaceae</taxon>
        <taxon>Thiodictyon</taxon>
    </lineage>
</organism>
<protein>
    <submittedName>
        <fullName evidence="1">Uncharacterized protein</fullName>
    </submittedName>
</protein>
<dbReference type="KEGG" id="tsy:THSYN_29930"/>
<dbReference type="AlphaFoldDB" id="A0A2K8UHY0"/>
<dbReference type="EMBL" id="CP020371">
    <property type="protein sequence ID" value="AUB85145.1"/>
    <property type="molecule type" value="Genomic_DNA"/>
</dbReference>
<keyword evidence="2" id="KW-1185">Reference proteome</keyword>
<geneLocation type="plasmid" evidence="2">
    <name>pts417</name>
</geneLocation>
<sequence>MSYCTMLGITLRPDAPVWNARAIYTQPGERPDLLPDRQLMDGPDAATKKALADALNAGPLRTFLQSVTDSKLNPAGFALMSVEDRGPGAITIRGTPNSSYGYLYVCACFTADIESITPASAGAFGHSGV</sequence>
<reference evidence="1 2" key="1">
    <citation type="submission" date="2017-03" db="EMBL/GenBank/DDBJ databases">
        <title>Complete genome sequence of Candidatus 'Thiodictyon syntrophicum' sp. nov. strain Cad16T, a photolithoautotroph purple sulfur bacterium isolated from an alpine meromictic lake.</title>
        <authorList>
            <person name="Luedin S.M."/>
            <person name="Pothier J.F."/>
            <person name="Danza F."/>
            <person name="Storelli N."/>
            <person name="Wittwer M."/>
            <person name="Tonolla M."/>
        </authorList>
    </citation>
    <scope>NUCLEOTIDE SEQUENCE [LARGE SCALE GENOMIC DNA]</scope>
    <source>
        <strain evidence="1 2">Cad16T</strain>
        <plasmid evidence="2">Plasmid pts417</plasmid>
    </source>
</reference>
<gene>
    <name evidence="1" type="ORF">THSYN_29930</name>
</gene>
<accession>A0A2K8UHY0</accession>
<keyword evidence="1" id="KW-0614">Plasmid</keyword>
<proteinExistence type="predicted"/>
<dbReference type="RefSeq" id="WP_100922792.1">
    <property type="nucleotide sequence ID" value="NZ_CP020371.1"/>
</dbReference>
<evidence type="ECO:0000313" key="1">
    <source>
        <dbReference type="EMBL" id="AUB85145.1"/>
    </source>
</evidence>
<name>A0A2K8UHY0_9GAMM</name>
<evidence type="ECO:0000313" key="2">
    <source>
        <dbReference type="Proteomes" id="UP000232638"/>
    </source>
</evidence>